<dbReference type="PANTHER" id="PTHR30469">
    <property type="entry name" value="MULTIDRUG RESISTANCE PROTEIN MDTA"/>
    <property type="match status" value="1"/>
</dbReference>
<dbReference type="InterPro" id="IPR006143">
    <property type="entry name" value="RND_pump_MFP"/>
</dbReference>
<evidence type="ECO:0000313" key="4">
    <source>
        <dbReference type="Proteomes" id="UP000829384"/>
    </source>
</evidence>
<dbReference type="SUPFAM" id="SSF111369">
    <property type="entry name" value="HlyD-like secretion proteins"/>
    <property type="match status" value="1"/>
</dbReference>
<dbReference type="InterPro" id="IPR058625">
    <property type="entry name" value="MdtA-like_BSH"/>
</dbReference>
<reference evidence="3 4" key="1">
    <citation type="submission" date="2020-08" db="EMBL/GenBank/DDBJ databases">
        <title>Whole genome sequence of Shewanella sp strain PS-2.</title>
        <authorList>
            <person name="Das S.K."/>
        </authorList>
    </citation>
    <scope>NUCLEOTIDE SEQUENCE [LARGE SCALE GENOMIC DNA]</scope>
    <source>
        <strain evidence="3 4">PS-2</strain>
    </source>
</reference>
<name>A0ABS9QZZ2_9GAMM</name>
<keyword evidence="4" id="KW-1185">Reference proteome</keyword>
<dbReference type="Gene3D" id="2.40.30.170">
    <property type="match status" value="1"/>
</dbReference>
<evidence type="ECO:0000256" key="1">
    <source>
        <dbReference type="ARBA" id="ARBA00009477"/>
    </source>
</evidence>
<sequence length="400" mass="44036">MFKTLLRRLSPFFILLLFVVGAGLLMKTKETPEQKPEEMPIPIVDVTAVEQQTVSLNLPSYGVVTPKYKTQLVTEVQGRMLTISPQFVAGGIVKKGDQLAQIEPSDYEADLMQAEATLAQATAALNEEIARGEVAKIEFKGYDKGLPPELGLRIPQLKKEQANVKYAQAALARAQRNLERTIIRAPFDGIIKARNVDLGQYVTLGTNLGELYDTSIAEIRLPISNDDLAYLESVDNPDTQVTLSASLAGKENTWIGNIIRSEGVIDADNRMVYLVAEIKDPYLREHKTQGSLPLKYGSFVNAVIKGRTVDGIVKLPRHVVRNQLVALINDKNIVEMRHVNVVRSDLQNVFIKDSLKTGERVAITHFNNMANGQLVKVIGEETKPAQTPAPESSLAATGVK</sequence>
<gene>
    <name evidence="3" type="ORF">H9J30_18380</name>
</gene>
<dbReference type="Proteomes" id="UP000829384">
    <property type="component" value="Unassembled WGS sequence"/>
</dbReference>
<dbReference type="Gene3D" id="1.10.287.470">
    <property type="entry name" value="Helix hairpin bin"/>
    <property type="match status" value="1"/>
</dbReference>
<protein>
    <submittedName>
        <fullName evidence="3">Efflux RND transporter periplasmic adaptor subunit</fullName>
    </submittedName>
</protein>
<evidence type="ECO:0000313" key="3">
    <source>
        <dbReference type="EMBL" id="MCG9965869.1"/>
    </source>
</evidence>
<dbReference type="Pfam" id="PF25917">
    <property type="entry name" value="BSH_RND"/>
    <property type="match status" value="1"/>
</dbReference>
<dbReference type="PANTHER" id="PTHR30469:SF12">
    <property type="entry name" value="MULTIDRUG RESISTANCE PROTEIN MDTA"/>
    <property type="match status" value="1"/>
</dbReference>
<dbReference type="NCBIfam" id="TIGR01730">
    <property type="entry name" value="RND_mfp"/>
    <property type="match status" value="1"/>
</dbReference>
<accession>A0ABS9QZZ2</accession>
<organism evidence="3 4">
    <name type="scientific">Shewanella cutis</name>
    <dbReference type="NCBI Taxonomy" id="2766780"/>
    <lineage>
        <taxon>Bacteria</taxon>
        <taxon>Pseudomonadati</taxon>
        <taxon>Pseudomonadota</taxon>
        <taxon>Gammaproteobacteria</taxon>
        <taxon>Alteromonadales</taxon>
        <taxon>Shewanellaceae</taxon>
        <taxon>Shewanella</taxon>
    </lineage>
</organism>
<proteinExistence type="inferred from homology"/>
<comment type="caution">
    <text evidence="3">The sequence shown here is derived from an EMBL/GenBank/DDBJ whole genome shotgun (WGS) entry which is preliminary data.</text>
</comment>
<dbReference type="EMBL" id="JACSDI010000020">
    <property type="protein sequence ID" value="MCG9965869.1"/>
    <property type="molecule type" value="Genomic_DNA"/>
</dbReference>
<dbReference type="RefSeq" id="WP_240132340.1">
    <property type="nucleotide sequence ID" value="NZ_JACSDI010000020.1"/>
</dbReference>
<dbReference type="Gene3D" id="2.40.50.100">
    <property type="match status" value="1"/>
</dbReference>
<dbReference type="Gene3D" id="2.40.420.20">
    <property type="match status" value="1"/>
</dbReference>
<comment type="similarity">
    <text evidence="1">Belongs to the membrane fusion protein (MFP) (TC 8.A.1) family.</text>
</comment>
<feature type="domain" description="Multidrug resistance protein MdtA-like barrel-sandwich hybrid" evidence="2">
    <location>
        <begin position="74"/>
        <end position="207"/>
    </location>
</feature>
<evidence type="ECO:0000259" key="2">
    <source>
        <dbReference type="Pfam" id="PF25917"/>
    </source>
</evidence>